<protein>
    <submittedName>
        <fullName evidence="4">LPS biosynthesis protein</fullName>
    </submittedName>
</protein>
<gene>
    <name evidence="4" type="ORF">BIZ48_02385</name>
</gene>
<dbReference type="PANTHER" id="PTHR13778:SF47">
    <property type="entry name" value="LIPOPOLYSACCHARIDE 1,3-GALACTOSYLTRANSFERASE"/>
    <property type="match status" value="1"/>
</dbReference>
<keyword evidence="2" id="KW-0808">Transferase</keyword>
<dbReference type="PANTHER" id="PTHR13778">
    <property type="entry name" value="GLYCOSYLTRANSFERASE 8 DOMAIN-CONTAINING PROTEIN"/>
    <property type="match status" value="1"/>
</dbReference>
<comment type="caution">
    <text evidence="4">The sequence shown here is derived from an EMBL/GenBank/DDBJ whole genome shotgun (WGS) entry which is preliminary data.</text>
</comment>
<dbReference type="Pfam" id="PF01501">
    <property type="entry name" value="Glyco_transf_8"/>
    <property type="match status" value="1"/>
</dbReference>
<dbReference type="GO" id="GO:0046872">
    <property type="term" value="F:metal ion binding"/>
    <property type="evidence" value="ECO:0007669"/>
    <property type="project" value="UniProtKB-KW"/>
</dbReference>
<dbReference type="AlphaFoldDB" id="A0A1Q9JAH3"/>
<evidence type="ECO:0000256" key="2">
    <source>
        <dbReference type="ARBA" id="ARBA00022679"/>
    </source>
</evidence>
<keyword evidence="3" id="KW-0479">Metal-binding</keyword>
<name>A0A1Q9JAH3_HELPX</name>
<evidence type="ECO:0000256" key="1">
    <source>
        <dbReference type="ARBA" id="ARBA00022676"/>
    </source>
</evidence>
<organism evidence="4 5">
    <name type="scientific">Helicobacter pylori</name>
    <name type="common">Campylobacter pylori</name>
    <dbReference type="NCBI Taxonomy" id="210"/>
    <lineage>
        <taxon>Bacteria</taxon>
        <taxon>Pseudomonadati</taxon>
        <taxon>Campylobacterota</taxon>
        <taxon>Epsilonproteobacteria</taxon>
        <taxon>Campylobacterales</taxon>
        <taxon>Helicobacteraceae</taxon>
        <taxon>Helicobacter</taxon>
    </lineage>
</organism>
<evidence type="ECO:0000256" key="3">
    <source>
        <dbReference type="ARBA" id="ARBA00022723"/>
    </source>
</evidence>
<reference evidence="4 5" key="1">
    <citation type="submission" date="2016-09" db="EMBL/GenBank/DDBJ databases">
        <authorList>
            <person name="Capua I."/>
            <person name="De Benedictis P."/>
            <person name="Joannis T."/>
            <person name="Lombin L.H."/>
            <person name="Cattoli G."/>
        </authorList>
    </citation>
    <scope>NUCLEOTIDE SEQUENCE [LARGE SCALE GENOMIC DNA]</scope>
    <source>
        <strain evidence="4 5">132A</strain>
    </source>
</reference>
<dbReference type="EMBL" id="MJMX01000020">
    <property type="protein sequence ID" value="OLR47555.1"/>
    <property type="molecule type" value="Genomic_DNA"/>
</dbReference>
<dbReference type="InterPro" id="IPR050748">
    <property type="entry name" value="Glycosyltrans_8_dom-fam"/>
</dbReference>
<proteinExistence type="predicted"/>
<dbReference type="Gene3D" id="3.90.550.10">
    <property type="entry name" value="Spore Coat Polysaccharide Biosynthesis Protein SpsA, Chain A"/>
    <property type="match status" value="1"/>
</dbReference>
<accession>A0A1Q9JAH3</accession>
<sequence>MQHENPIAFAFDKNYLKTGAVALYSLLHAHRAVEGVFFSIYVFYSGLNEDDLNRLQETIKPFKYFATLKCQDISATLDSLPTITDSAWVNRYSRMILVKYLLPSLFPQYSKMIWSDADVVFCRAFADDFIALDTSESFHLSGVISLVSQSVTEGFWFCNLDYMREHSFTQQVLEKFKIQVMRPYFKEPTLIHHLHAYIKELPLHYCVLPYYYQEELNDLRHKASLPIRFEIIHQDKPNEFIYRQQIPYEISQIQDILSNPIIMHYESDKDALGIYNGKPWEFPLGNQYHLWLEMLAHTPFWKDFTLEMQKKRVEYRDIAQKIHYFSQDKHLYEVSIRSIKVFASHYYNLVVKERWFKPIKTFFQKKFFQKKF</sequence>
<evidence type="ECO:0000313" key="5">
    <source>
        <dbReference type="Proteomes" id="UP000186621"/>
    </source>
</evidence>
<evidence type="ECO:0000313" key="4">
    <source>
        <dbReference type="EMBL" id="OLR47555.1"/>
    </source>
</evidence>
<dbReference type="InterPro" id="IPR029044">
    <property type="entry name" value="Nucleotide-diphossugar_trans"/>
</dbReference>
<keyword evidence="1" id="KW-0328">Glycosyltransferase</keyword>
<dbReference type="Proteomes" id="UP000186621">
    <property type="component" value="Unassembled WGS sequence"/>
</dbReference>
<dbReference type="InterPro" id="IPR002495">
    <property type="entry name" value="Glyco_trans_8"/>
</dbReference>
<dbReference type="RefSeq" id="WP_075651059.1">
    <property type="nucleotide sequence ID" value="NZ_MJGG01000023.1"/>
</dbReference>
<dbReference type="SUPFAM" id="SSF53448">
    <property type="entry name" value="Nucleotide-diphospho-sugar transferases"/>
    <property type="match status" value="1"/>
</dbReference>
<dbReference type="GO" id="GO:0016757">
    <property type="term" value="F:glycosyltransferase activity"/>
    <property type="evidence" value="ECO:0007669"/>
    <property type="project" value="UniProtKB-KW"/>
</dbReference>